<protein>
    <recommendedName>
        <fullName evidence="5">HTH lysR-type domain-containing protein</fullName>
    </recommendedName>
</protein>
<dbReference type="InterPro" id="IPR050950">
    <property type="entry name" value="HTH-type_LysR_regulators"/>
</dbReference>
<reference evidence="7" key="1">
    <citation type="submission" date="2018-05" db="EMBL/GenBank/DDBJ databases">
        <authorList>
            <person name="Du Z."/>
            <person name="Wang X."/>
        </authorList>
    </citation>
    <scope>NUCLEOTIDE SEQUENCE [LARGE SCALE GENOMIC DNA]</scope>
    <source>
        <strain evidence="7">CQN31</strain>
    </source>
</reference>
<dbReference type="Gene3D" id="1.10.10.10">
    <property type="entry name" value="Winged helix-like DNA-binding domain superfamily/Winged helix DNA-binding domain"/>
    <property type="match status" value="1"/>
</dbReference>
<keyword evidence="4" id="KW-0804">Transcription</keyword>
<dbReference type="Gene3D" id="3.40.190.290">
    <property type="match status" value="1"/>
</dbReference>
<dbReference type="Pfam" id="PF03466">
    <property type="entry name" value="LysR_substrate"/>
    <property type="match status" value="1"/>
</dbReference>
<evidence type="ECO:0000256" key="3">
    <source>
        <dbReference type="ARBA" id="ARBA00023125"/>
    </source>
</evidence>
<keyword evidence="2" id="KW-0805">Transcription regulation</keyword>
<evidence type="ECO:0000313" key="6">
    <source>
        <dbReference type="EMBL" id="PWS36565.1"/>
    </source>
</evidence>
<dbReference type="InterPro" id="IPR036390">
    <property type="entry name" value="WH_DNA-bd_sf"/>
</dbReference>
<dbReference type="InterPro" id="IPR036388">
    <property type="entry name" value="WH-like_DNA-bd_sf"/>
</dbReference>
<organism evidence="6 7">
    <name type="scientific">Falsiroseomonas bella</name>
    <dbReference type="NCBI Taxonomy" id="2184016"/>
    <lineage>
        <taxon>Bacteria</taxon>
        <taxon>Pseudomonadati</taxon>
        <taxon>Pseudomonadota</taxon>
        <taxon>Alphaproteobacteria</taxon>
        <taxon>Acetobacterales</taxon>
        <taxon>Roseomonadaceae</taxon>
        <taxon>Falsiroseomonas</taxon>
    </lineage>
</organism>
<evidence type="ECO:0000259" key="5">
    <source>
        <dbReference type="PROSITE" id="PS50931"/>
    </source>
</evidence>
<comment type="caution">
    <text evidence="6">The sequence shown here is derived from an EMBL/GenBank/DDBJ whole genome shotgun (WGS) entry which is preliminary data.</text>
</comment>
<dbReference type="CDD" id="cd05466">
    <property type="entry name" value="PBP2_LTTR_substrate"/>
    <property type="match status" value="1"/>
</dbReference>
<dbReference type="PANTHER" id="PTHR30419">
    <property type="entry name" value="HTH-TYPE TRANSCRIPTIONAL REGULATOR YBHD"/>
    <property type="match status" value="1"/>
</dbReference>
<dbReference type="AlphaFoldDB" id="A0A317FCJ5"/>
<evidence type="ECO:0000313" key="7">
    <source>
        <dbReference type="Proteomes" id="UP000245765"/>
    </source>
</evidence>
<gene>
    <name evidence="6" type="ORF">DFH01_15580</name>
</gene>
<evidence type="ECO:0000256" key="2">
    <source>
        <dbReference type="ARBA" id="ARBA00023015"/>
    </source>
</evidence>
<dbReference type="Pfam" id="PF00126">
    <property type="entry name" value="HTH_1"/>
    <property type="match status" value="1"/>
</dbReference>
<sequence>MGARLSANAVSAIFACRGRHMLEVRDLRLVQAIGEHGSLVRAARVLNTTQPALTRSLAALEAKLKGRLFERSPRGAIATDLGRAVLADAQEMLGRLERLDRYLAEVRGDQVRDLSIHAGAYLAETLAMTAAARMLPLYPRVRLRVNSVNWADVARGLHDREAPIGLVDRRGIEDDPGLEVEPLQPQPGVFVVRPGHPLTMQRGLSLPDILSYPMIFIGRVPTAVQAPMAVAREQARVRGTMHPAFPALVQESPTVALAAVRQSDAVAPMTLPLALPALQAGQVVALPWREPWVSLHPVVLRLRRRHLGEAEQAFLDLLRGVDREFEQAARDWCAAQGLSPDCG</sequence>
<comment type="similarity">
    <text evidence="1">Belongs to the LysR transcriptional regulatory family.</text>
</comment>
<accession>A0A317FCJ5</accession>
<dbReference type="SUPFAM" id="SSF46785">
    <property type="entry name" value="Winged helix' DNA-binding domain"/>
    <property type="match status" value="1"/>
</dbReference>
<dbReference type="PROSITE" id="PS50931">
    <property type="entry name" value="HTH_LYSR"/>
    <property type="match status" value="1"/>
</dbReference>
<dbReference type="Proteomes" id="UP000245765">
    <property type="component" value="Unassembled WGS sequence"/>
</dbReference>
<dbReference type="PANTHER" id="PTHR30419:SF30">
    <property type="entry name" value="LYSR FAMILY TRANSCRIPTIONAL REGULATOR"/>
    <property type="match status" value="1"/>
</dbReference>
<dbReference type="InterPro" id="IPR005119">
    <property type="entry name" value="LysR_subst-bd"/>
</dbReference>
<dbReference type="GO" id="GO:0003677">
    <property type="term" value="F:DNA binding"/>
    <property type="evidence" value="ECO:0007669"/>
    <property type="project" value="UniProtKB-KW"/>
</dbReference>
<name>A0A317FCJ5_9PROT</name>
<feature type="domain" description="HTH lysR-type" evidence="5">
    <location>
        <begin position="22"/>
        <end position="79"/>
    </location>
</feature>
<dbReference type="PRINTS" id="PR00039">
    <property type="entry name" value="HTHLYSR"/>
</dbReference>
<dbReference type="InterPro" id="IPR000847">
    <property type="entry name" value="LysR_HTH_N"/>
</dbReference>
<dbReference type="PROSITE" id="PS51257">
    <property type="entry name" value="PROKAR_LIPOPROTEIN"/>
    <property type="match status" value="1"/>
</dbReference>
<keyword evidence="7" id="KW-1185">Reference proteome</keyword>
<evidence type="ECO:0000256" key="4">
    <source>
        <dbReference type="ARBA" id="ARBA00023163"/>
    </source>
</evidence>
<dbReference type="GO" id="GO:0005829">
    <property type="term" value="C:cytosol"/>
    <property type="evidence" value="ECO:0007669"/>
    <property type="project" value="TreeGrafter"/>
</dbReference>
<dbReference type="GO" id="GO:0003700">
    <property type="term" value="F:DNA-binding transcription factor activity"/>
    <property type="evidence" value="ECO:0007669"/>
    <property type="project" value="InterPro"/>
</dbReference>
<dbReference type="SUPFAM" id="SSF53850">
    <property type="entry name" value="Periplasmic binding protein-like II"/>
    <property type="match status" value="1"/>
</dbReference>
<evidence type="ECO:0000256" key="1">
    <source>
        <dbReference type="ARBA" id="ARBA00009437"/>
    </source>
</evidence>
<proteinExistence type="inferred from homology"/>
<keyword evidence="3" id="KW-0238">DNA-binding</keyword>
<dbReference type="EMBL" id="QGNA01000003">
    <property type="protein sequence ID" value="PWS36565.1"/>
    <property type="molecule type" value="Genomic_DNA"/>
</dbReference>